<dbReference type="PANTHER" id="PTHR45713:SF6">
    <property type="entry name" value="F5_8 TYPE C DOMAIN-CONTAINING PROTEIN"/>
    <property type="match status" value="1"/>
</dbReference>
<accession>T1J0S6</accession>
<dbReference type="HOGENOM" id="CLU_1252043_0_0_1"/>
<dbReference type="Gene3D" id="2.60.120.260">
    <property type="entry name" value="Galactose-binding domain-like"/>
    <property type="match status" value="1"/>
</dbReference>
<keyword evidence="1" id="KW-0472">Membrane</keyword>
<evidence type="ECO:0008006" key="4">
    <source>
        <dbReference type="Google" id="ProtNLM"/>
    </source>
</evidence>
<dbReference type="SUPFAM" id="SSF49785">
    <property type="entry name" value="Galactose-binding domain-like"/>
    <property type="match status" value="1"/>
</dbReference>
<evidence type="ECO:0000313" key="2">
    <source>
        <dbReference type="EnsemblMetazoa" id="SMAR007134-PA"/>
    </source>
</evidence>
<dbReference type="Proteomes" id="UP000014500">
    <property type="component" value="Unassembled WGS sequence"/>
</dbReference>
<sequence>MLEENDFDGDDQSSLDQRPIIAIVIAILIFCLAASCIVIGYFTGTSGLFQKSDCPTADHTGPAFDVGVTTDLAVGSTATQISGDTAALAVDVDGIGGDTCSYTLGNDLFPWLCVKLEKMSLVEEIVIRKTRSVAPGVRYDNLMVRVGNYEECFGDKNFYYNNICGEYKKYSQKPNSKVLKFNCTSHDLVGKYVSVQIYKDCNQCVLSICQLEIYGYAIYMT</sequence>
<dbReference type="InterPro" id="IPR008979">
    <property type="entry name" value="Galactose-bd-like_sf"/>
</dbReference>
<dbReference type="AlphaFoldDB" id="T1J0S6"/>
<feature type="transmembrane region" description="Helical" evidence="1">
    <location>
        <begin position="20"/>
        <end position="42"/>
    </location>
</feature>
<evidence type="ECO:0000256" key="1">
    <source>
        <dbReference type="SAM" id="Phobius"/>
    </source>
</evidence>
<keyword evidence="1" id="KW-1133">Transmembrane helix</keyword>
<reference evidence="2" key="2">
    <citation type="submission" date="2015-02" db="UniProtKB">
        <authorList>
            <consortium name="EnsemblMetazoa"/>
        </authorList>
    </citation>
    <scope>IDENTIFICATION</scope>
</reference>
<proteinExistence type="predicted"/>
<dbReference type="EMBL" id="JH431740">
    <property type="status" value="NOT_ANNOTATED_CDS"/>
    <property type="molecule type" value="Genomic_DNA"/>
</dbReference>
<organism evidence="2 3">
    <name type="scientific">Strigamia maritima</name>
    <name type="common">European centipede</name>
    <name type="synonym">Geophilus maritimus</name>
    <dbReference type="NCBI Taxonomy" id="126957"/>
    <lineage>
        <taxon>Eukaryota</taxon>
        <taxon>Metazoa</taxon>
        <taxon>Ecdysozoa</taxon>
        <taxon>Arthropoda</taxon>
        <taxon>Myriapoda</taxon>
        <taxon>Chilopoda</taxon>
        <taxon>Pleurostigmophora</taxon>
        <taxon>Geophilomorpha</taxon>
        <taxon>Linotaeniidae</taxon>
        <taxon>Strigamia</taxon>
    </lineage>
</organism>
<dbReference type="InterPro" id="IPR051941">
    <property type="entry name" value="BG_Antigen-Binding_Lectin"/>
</dbReference>
<name>T1J0S6_STRMM</name>
<protein>
    <recommendedName>
        <fullName evidence="4">Fucolectin tachylectin-4 pentraxin-1 domain-containing protein</fullName>
    </recommendedName>
</protein>
<dbReference type="EnsemblMetazoa" id="SMAR007134-RA">
    <property type="protein sequence ID" value="SMAR007134-PA"/>
    <property type="gene ID" value="SMAR007134"/>
</dbReference>
<dbReference type="PANTHER" id="PTHR45713">
    <property type="entry name" value="FTP DOMAIN-CONTAINING PROTEIN"/>
    <property type="match status" value="1"/>
</dbReference>
<dbReference type="PhylomeDB" id="T1J0S6"/>
<keyword evidence="1" id="KW-0812">Transmembrane</keyword>
<keyword evidence="3" id="KW-1185">Reference proteome</keyword>
<evidence type="ECO:0000313" key="3">
    <source>
        <dbReference type="Proteomes" id="UP000014500"/>
    </source>
</evidence>
<reference evidence="3" key="1">
    <citation type="submission" date="2011-05" db="EMBL/GenBank/DDBJ databases">
        <authorList>
            <person name="Richards S.R."/>
            <person name="Qu J."/>
            <person name="Jiang H."/>
            <person name="Jhangiani S.N."/>
            <person name="Agravi P."/>
            <person name="Goodspeed R."/>
            <person name="Gross S."/>
            <person name="Mandapat C."/>
            <person name="Jackson L."/>
            <person name="Mathew T."/>
            <person name="Pu L."/>
            <person name="Thornton R."/>
            <person name="Saada N."/>
            <person name="Wilczek-Boney K.B."/>
            <person name="Lee S."/>
            <person name="Kovar C."/>
            <person name="Wu Y."/>
            <person name="Scherer S.E."/>
            <person name="Worley K.C."/>
            <person name="Muzny D.M."/>
            <person name="Gibbs R."/>
        </authorList>
    </citation>
    <scope>NUCLEOTIDE SEQUENCE</scope>
    <source>
        <strain evidence="3">Brora</strain>
    </source>
</reference>